<feature type="region of interest" description="Disordered" evidence="1">
    <location>
        <begin position="1"/>
        <end position="71"/>
    </location>
</feature>
<evidence type="ECO:0000313" key="3">
    <source>
        <dbReference type="Proteomes" id="UP000037751"/>
    </source>
</evidence>
<sequence length="302" mass="32792">MQRPISTPWQADVDAPESLASSMIHTTDPQSDGPTLEAQPTDVTDVSQQPPTRLDPETAPEDIHSEQHSPNLWSILNSWATRIRDVLTPSMEPTEFDASSASPSDTSPTPTSAEEQSHTTDPPLEANTQDDSESATPAPASIGATNTVPMPTPPRPSESADNTNRATSTADEQGGTNRGSHFLLFIPPEASPFPFGFLYDASTSMAWPVLDRVQQPAPDDPTDTQRNVHIAGLPFHLTFAMRPSQRDEEPDQEKAKKYVKSLERVDSELRGRMGYFGLSDISIYGIAAEDTEAKTVTGCVYS</sequence>
<gene>
    <name evidence="2" type="ORF">Malapachy_2257</name>
</gene>
<proteinExistence type="predicted"/>
<protein>
    <submittedName>
        <fullName evidence="2">Uncharacterized protein</fullName>
    </submittedName>
</protein>
<feature type="compositionally biased region" description="Polar residues" evidence="1">
    <location>
        <begin position="19"/>
        <end position="33"/>
    </location>
</feature>
<name>A0A0M8MVK5_9BASI</name>
<evidence type="ECO:0000313" key="2">
    <source>
        <dbReference type="EMBL" id="KOS15194.1"/>
    </source>
</evidence>
<organism evidence="2 3">
    <name type="scientific">Malassezia pachydermatis</name>
    <dbReference type="NCBI Taxonomy" id="77020"/>
    <lineage>
        <taxon>Eukaryota</taxon>
        <taxon>Fungi</taxon>
        <taxon>Dikarya</taxon>
        <taxon>Basidiomycota</taxon>
        <taxon>Ustilaginomycotina</taxon>
        <taxon>Malasseziomycetes</taxon>
        <taxon>Malasseziales</taxon>
        <taxon>Malasseziaceae</taxon>
        <taxon>Malassezia</taxon>
    </lineage>
</organism>
<dbReference type="Proteomes" id="UP000037751">
    <property type="component" value="Unassembled WGS sequence"/>
</dbReference>
<reference evidence="2 3" key="1">
    <citation type="submission" date="2015-07" db="EMBL/GenBank/DDBJ databases">
        <title>Draft Genome Sequence of Malassezia furfur CBS1878 and Malassezia pachydermatis CBS1879.</title>
        <authorList>
            <person name="Triana S."/>
            <person name="Ohm R."/>
            <person name="Gonzalez A."/>
            <person name="DeCock H."/>
            <person name="Restrepo S."/>
            <person name="Celis A."/>
        </authorList>
    </citation>
    <scope>NUCLEOTIDE SEQUENCE [LARGE SCALE GENOMIC DNA]</scope>
    <source>
        <strain evidence="2 3">CBS 1879</strain>
    </source>
</reference>
<feature type="compositionally biased region" description="Polar residues" evidence="1">
    <location>
        <begin position="159"/>
        <end position="179"/>
    </location>
</feature>
<comment type="caution">
    <text evidence="2">The sequence shown here is derived from an EMBL/GenBank/DDBJ whole genome shotgun (WGS) entry which is preliminary data.</text>
</comment>
<feature type="compositionally biased region" description="Polar residues" evidence="1">
    <location>
        <begin position="41"/>
        <end position="51"/>
    </location>
</feature>
<evidence type="ECO:0000256" key="1">
    <source>
        <dbReference type="SAM" id="MobiDB-lite"/>
    </source>
</evidence>
<keyword evidence="3" id="KW-1185">Reference proteome</keyword>
<dbReference type="STRING" id="77020.A0A0M8MVK5"/>
<dbReference type="RefSeq" id="XP_017992826.1">
    <property type="nucleotide sequence ID" value="XM_018136749.1"/>
</dbReference>
<feature type="compositionally biased region" description="Low complexity" evidence="1">
    <location>
        <begin position="97"/>
        <end position="113"/>
    </location>
</feature>
<dbReference type="VEuPathDB" id="FungiDB:Malapachy_2257"/>
<accession>A0A0M8MVK5</accession>
<dbReference type="AlphaFoldDB" id="A0A0M8MVK5"/>
<dbReference type="EMBL" id="LGAV01000002">
    <property type="protein sequence ID" value="KOS15194.1"/>
    <property type="molecule type" value="Genomic_DNA"/>
</dbReference>
<dbReference type="GeneID" id="28728624"/>
<dbReference type="OrthoDB" id="2551464at2759"/>
<feature type="region of interest" description="Disordered" evidence="1">
    <location>
        <begin position="93"/>
        <end position="183"/>
    </location>
</feature>